<dbReference type="InterPro" id="IPR043194">
    <property type="entry name" value="GLOD4_C"/>
</dbReference>
<organism evidence="4 5">
    <name type="scientific">Caenorhabditis bovis</name>
    <dbReference type="NCBI Taxonomy" id="2654633"/>
    <lineage>
        <taxon>Eukaryota</taxon>
        <taxon>Metazoa</taxon>
        <taxon>Ecdysozoa</taxon>
        <taxon>Nematoda</taxon>
        <taxon>Chromadorea</taxon>
        <taxon>Rhabditida</taxon>
        <taxon>Rhabditina</taxon>
        <taxon>Rhabditomorpha</taxon>
        <taxon>Rhabditoidea</taxon>
        <taxon>Rhabditidae</taxon>
        <taxon>Peloderinae</taxon>
        <taxon>Caenorhabditis</taxon>
    </lineage>
</organism>
<reference evidence="4 5" key="1">
    <citation type="submission" date="2020-04" db="EMBL/GenBank/DDBJ databases">
        <authorList>
            <person name="Laetsch R D."/>
            <person name="Stevens L."/>
            <person name="Kumar S."/>
            <person name="Blaxter L. M."/>
        </authorList>
    </citation>
    <scope>NUCLEOTIDE SEQUENCE [LARGE SCALE GENOMIC DNA]</scope>
</reference>
<dbReference type="EMBL" id="CADEPM010000003">
    <property type="protein sequence ID" value="CAB3402124.1"/>
    <property type="molecule type" value="Genomic_DNA"/>
</dbReference>
<feature type="domain" description="VOC" evidence="3">
    <location>
        <begin position="132"/>
        <end position="251"/>
    </location>
</feature>
<dbReference type="OrthoDB" id="1545884at2759"/>
<dbReference type="InterPro" id="IPR029068">
    <property type="entry name" value="Glyas_Bleomycin-R_OHBP_Dase"/>
</dbReference>
<dbReference type="Proteomes" id="UP000494206">
    <property type="component" value="Unassembled WGS sequence"/>
</dbReference>
<dbReference type="CDD" id="cd16357">
    <property type="entry name" value="GLOD4_C"/>
    <property type="match status" value="1"/>
</dbReference>
<dbReference type="Gene3D" id="3.10.180.10">
    <property type="entry name" value="2,3-Dihydroxybiphenyl 1,2-Dioxygenase, domain 1"/>
    <property type="match status" value="2"/>
</dbReference>
<comment type="similarity">
    <text evidence="1">Belongs to the glyoxalase I family.</text>
</comment>
<dbReference type="AlphaFoldDB" id="A0A8S1ELL2"/>
<accession>A0A8S1ELL2</accession>
<protein>
    <recommendedName>
        <fullName evidence="3">VOC domain-containing protein</fullName>
    </recommendedName>
</protein>
<dbReference type="InterPro" id="IPR004360">
    <property type="entry name" value="Glyas_Fos-R_dOase_dom"/>
</dbReference>
<dbReference type="SUPFAM" id="SSF54593">
    <property type="entry name" value="Glyoxalase/Bleomycin resistance protein/Dihydroxybiphenyl dioxygenase"/>
    <property type="match status" value="2"/>
</dbReference>
<sequence length="282" mass="32189">MNARALHYVFRIANREKSYDFYTKVLKMKVLRHEEFKKGCEATCNGPYDGQWSKTMIGYGSEDEHFVLELTYNYEVHKYELGNDYRAIVIDSDELFDEISKIDHRKSGCGRLAVKDPDGHEFKIGKAAGPPKICRVQVNVADLTKSKKYWNEVLGMKMIEDKPTRSILSFGDNQCQWEIVQSDKPINRGTAFGRIAFSCPGNELPKIQEKIKSSGYKIINELITLSTPGKADVQVVILADPDDHEICFVGDEGFRDLSKIDQAADEAIRAEIKKDDSEKWYK</sequence>
<dbReference type="InterPro" id="IPR037523">
    <property type="entry name" value="VOC_core"/>
</dbReference>
<feature type="domain" description="VOC" evidence="3">
    <location>
        <begin position="4"/>
        <end position="127"/>
    </location>
</feature>
<evidence type="ECO:0000313" key="5">
    <source>
        <dbReference type="Proteomes" id="UP000494206"/>
    </source>
</evidence>
<evidence type="ECO:0000313" key="4">
    <source>
        <dbReference type="EMBL" id="CAB3402124.1"/>
    </source>
</evidence>
<evidence type="ECO:0000259" key="3">
    <source>
        <dbReference type="PROSITE" id="PS51819"/>
    </source>
</evidence>
<keyword evidence="5" id="KW-1185">Reference proteome</keyword>
<dbReference type="InterPro" id="IPR043193">
    <property type="entry name" value="GLOD4"/>
</dbReference>
<gene>
    <name evidence="4" type="ORF">CBOVIS_LOCUS4783</name>
</gene>
<name>A0A8S1ELL2_9PELO</name>
<evidence type="ECO:0000256" key="2">
    <source>
        <dbReference type="ARBA" id="ARBA00022737"/>
    </source>
</evidence>
<comment type="caution">
    <text evidence="4">The sequence shown here is derived from an EMBL/GenBank/DDBJ whole genome shotgun (WGS) entry which is preliminary data.</text>
</comment>
<dbReference type="PROSITE" id="PS51819">
    <property type="entry name" value="VOC"/>
    <property type="match status" value="2"/>
</dbReference>
<proteinExistence type="inferred from homology"/>
<dbReference type="Pfam" id="PF00903">
    <property type="entry name" value="Glyoxalase"/>
    <property type="match status" value="1"/>
</dbReference>
<evidence type="ECO:0000256" key="1">
    <source>
        <dbReference type="ARBA" id="ARBA00010363"/>
    </source>
</evidence>
<keyword evidence="2" id="KW-0677">Repeat</keyword>
<dbReference type="PANTHER" id="PTHR46466">
    <property type="entry name" value="GLYOXALASE DOMAIN-CONTAINING PROTEIN 4"/>
    <property type="match status" value="1"/>
</dbReference>
<dbReference type="Pfam" id="PF21701">
    <property type="entry name" value="GLOD4_C"/>
    <property type="match status" value="1"/>
</dbReference>
<dbReference type="PANTHER" id="PTHR46466:SF1">
    <property type="entry name" value="GLYOXALASE DOMAIN-CONTAINING PROTEIN 4"/>
    <property type="match status" value="1"/>
</dbReference>